<dbReference type="AlphaFoldDB" id="A3F4L5"/>
<dbReference type="EMBL" id="EF198868">
    <property type="protein sequence ID" value="ABN50051.1"/>
    <property type="molecule type" value="mRNA"/>
</dbReference>
<feature type="non-terminal residue" evidence="1">
    <location>
        <position position="1"/>
    </location>
</feature>
<protein>
    <submittedName>
        <fullName evidence="1">Proline and glutamic acid-rich nuclear protein</fullName>
    </submittedName>
</protein>
<organism evidence="1">
    <name type="scientific">Trichosanthes dioica</name>
    <name type="common">Pointed gourd</name>
    <dbReference type="NCBI Taxonomy" id="320667"/>
    <lineage>
        <taxon>Eukaryota</taxon>
        <taxon>Viridiplantae</taxon>
        <taxon>Streptophyta</taxon>
        <taxon>Embryophyta</taxon>
        <taxon>Tracheophyta</taxon>
        <taxon>Spermatophyta</taxon>
        <taxon>Magnoliopsida</taxon>
        <taxon>eudicotyledons</taxon>
        <taxon>Gunneridae</taxon>
        <taxon>Pentapetalae</taxon>
        <taxon>rosids</taxon>
        <taxon>fabids</taxon>
        <taxon>Cucurbitales</taxon>
        <taxon>Cucurbitaceae</taxon>
        <taxon>Sicyoeae</taxon>
        <taxon>Trichosanthes</taxon>
    </lineage>
</organism>
<sequence>RKMLIIQSSPLSRVSKLLSFHGKICGLCCVPSSTVDHLDILNLHHCQRP</sequence>
<proteinExistence type="evidence at transcript level"/>
<accession>A3F4L5</accession>
<feature type="non-terminal residue" evidence="1">
    <location>
        <position position="49"/>
    </location>
</feature>
<evidence type="ECO:0000313" key="1">
    <source>
        <dbReference type="EMBL" id="ABN50051.1"/>
    </source>
</evidence>
<reference evidence="1" key="1">
    <citation type="journal article" date="2008" name="Curr. Sci.">
        <title>A cDNA-AFLP approach to look for differentially expressed gene fragments in dioecious pointed gourd (Trichosanthes dioica Roxb.) for understanding sex expression.</title>
        <authorList>
            <person name="Roy S.K."/>
            <person name="Gangopadhyay G."/>
            <person name="Ghose K."/>
            <person name="Dey S."/>
            <person name="Basu D."/>
            <person name="Mukherjee K.K."/>
        </authorList>
    </citation>
    <scope>NUCLEOTIDE SEQUENCE</scope>
</reference>
<name>A3F4L5_TRIDB</name>